<evidence type="ECO:0000313" key="2">
    <source>
        <dbReference type="Proteomes" id="UP000070256"/>
    </source>
</evidence>
<keyword evidence="2" id="KW-1185">Reference proteome</keyword>
<comment type="caution">
    <text evidence="1">The sequence shown here is derived from an EMBL/GenBank/DDBJ whole genome shotgun (WGS) entry which is preliminary data.</text>
</comment>
<dbReference type="EMBL" id="LHYK01000005">
    <property type="protein sequence ID" value="KXB08264.1"/>
    <property type="molecule type" value="Genomic_DNA"/>
</dbReference>
<sequence>MVDYLVVIPWLHEEPELVLAKGENRRAVYDYYDHNLAATPIVIPLKRGIDLGTPNDMEFKCKNCSNPIPAEDEDPRALEDAVRIQQGGAEHPCHYSVWWFCDMKCFSEYVVKQLVKGINNQR</sequence>
<gene>
    <name evidence="1" type="ORF">AKJ58_00515</name>
</gene>
<dbReference type="Proteomes" id="UP000070256">
    <property type="component" value="Unassembled WGS sequence"/>
</dbReference>
<name>A0A133VP82_9EURY</name>
<protein>
    <submittedName>
        <fullName evidence="1">Uncharacterized protein</fullName>
    </submittedName>
</protein>
<accession>A0A133VP82</accession>
<reference evidence="1 2" key="1">
    <citation type="journal article" date="2016" name="Sci. Rep.">
        <title>Metabolic traits of an uncultured archaeal lineage -MSBL1- from brine pools of the Red Sea.</title>
        <authorList>
            <person name="Mwirichia R."/>
            <person name="Alam I."/>
            <person name="Rashid M."/>
            <person name="Vinu M."/>
            <person name="Ba-Alawi W."/>
            <person name="Anthony Kamau A."/>
            <person name="Kamanda Ngugi D."/>
            <person name="Goker M."/>
            <person name="Klenk H.P."/>
            <person name="Bajic V."/>
            <person name="Stingl U."/>
        </authorList>
    </citation>
    <scope>NUCLEOTIDE SEQUENCE [LARGE SCALE GENOMIC DNA]</scope>
    <source>
        <strain evidence="1">SCGC-AAA385D11</strain>
    </source>
</reference>
<proteinExistence type="predicted"/>
<evidence type="ECO:0000313" key="1">
    <source>
        <dbReference type="EMBL" id="KXB08264.1"/>
    </source>
</evidence>
<dbReference type="AlphaFoldDB" id="A0A133VP82"/>
<organism evidence="1 2">
    <name type="scientific">candidate division MSBL1 archaeon SCGC-AAA385D11</name>
    <dbReference type="NCBI Taxonomy" id="1698286"/>
    <lineage>
        <taxon>Archaea</taxon>
        <taxon>Methanobacteriati</taxon>
        <taxon>Methanobacteriota</taxon>
        <taxon>candidate division MSBL1</taxon>
    </lineage>
</organism>